<comment type="caution">
    <text evidence="2">The sequence shown here is derived from an EMBL/GenBank/DDBJ whole genome shotgun (WGS) entry which is preliminary data.</text>
</comment>
<evidence type="ECO:0000256" key="1">
    <source>
        <dbReference type="SAM" id="Phobius"/>
    </source>
</evidence>
<evidence type="ECO:0000313" key="3">
    <source>
        <dbReference type="Proteomes" id="UP000554342"/>
    </source>
</evidence>
<evidence type="ECO:0000313" key="2">
    <source>
        <dbReference type="EMBL" id="MBB5718415.1"/>
    </source>
</evidence>
<dbReference type="AlphaFoldDB" id="A0A840YXV3"/>
<reference evidence="2 3" key="1">
    <citation type="submission" date="2020-08" db="EMBL/GenBank/DDBJ databases">
        <title>Genomic Encyclopedia of Type Strains, Phase IV (KMG-IV): sequencing the most valuable type-strain genomes for metagenomic binning, comparative biology and taxonomic classification.</title>
        <authorList>
            <person name="Goeker M."/>
        </authorList>
    </citation>
    <scope>NUCLEOTIDE SEQUENCE [LARGE SCALE GENOMIC DNA]</scope>
    <source>
        <strain evidence="2 3">DSM 27203</strain>
    </source>
</reference>
<organism evidence="2 3">
    <name type="scientific">Stakelama sediminis</name>
    <dbReference type="NCBI Taxonomy" id="463200"/>
    <lineage>
        <taxon>Bacteria</taxon>
        <taxon>Pseudomonadati</taxon>
        <taxon>Pseudomonadota</taxon>
        <taxon>Alphaproteobacteria</taxon>
        <taxon>Sphingomonadales</taxon>
        <taxon>Sphingomonadaceae</taxon>
        <taxon>Stakelama</taxon>
    </lineage>
</organism>
<name>A0A840YXV3_9SPHN</name>
<keyword evidence="1" id="KW-0472">Membrane</keyword>
<gene>
    <name evidence="2" type="ORF">FHR23_001322</name>
</gene>
<dbReference type="Proteomes" id="UP000554342">
    <property type="component" value="Unassembled WGS sequence"/>
</dbReference>
<accession>A0A840YXV3</accession>
<feature type="transmembrane region" description="Helical" evidence="1">
    <location>
        <begin position="12"/>
        <end position="33"/>
    </location>
</feature>
<keyword evidence="1" id="KW-1133">Transmembrane helix</keyword>
<dbReference type="EMBL" id="JACIJI010000001">
    <property type="protein sequence ID" value="MBB5718415.1"/>
    <property type="molecule type" value="Genomic_DNA"/>
</dbReference>
<keyword evidence="3" id="KW-1185">Reference proteome</keyword>
<sequence length="36" mass="3701">MNISFEIVQRSAVAFAGAVFTTAVLVAAATPILHIA</sequence>
<keyword evidence="1" id="KW-0812">Transmembrane</keyword>
<protein>
    <submittedName>
        <fullName evidence="2">Uncharacterized protein</fullName>
    </submittedName>
</protein>
<proteinExistence type="predicted"/>